<name>A0A498I9W2_MALDO</name>
<reference evidence="1 2" key="1">
    <citation type="submission" date="2018-10" db="EMBL/GenBank/DDBJ databases">
        <title>A high-quality apple genome assembly.</title>
        <authorList>
            <person name="Hu J."/>
        </authorList>
    </citation>
    <scope>NUCLEOTIDE SEQUENCE [LARGE SCALE GENOMIC DNA]</scope>
    <source>
        <strain evidence="2">cv. HFTH1</strain>
        <tissue evidence="1">Young leaf</tissue>
    </source>
</reference>
<evidence type="ECO:0000313" key="1">
    <source>
        <dbReference type="EMBL" id="RXH80236.1"/>
    </source>
</evidence>
<dbReference type="PANTHER" id="PTHR33509">
    <property type="entry name" value="LATE EMBRYOGENIS ABUNDANT PROTEIN 2-RELATED"/>
    <property type="match status" value="1"/>
</dbReference>
<dbReference type="GO" id="GO:0006950">
    <property type="term" value="P:response to stress"/>
    <property type="evidence" value="ECO:0007669"/>
    <property type="project" value="TreeGrafter"/>
</dbReference>
<dbReference type="EMBL" id="RDQH01000339">
    <property type="protein sequence ID" value="RXH80236.1"/>
    <property type="molecule type" value="Genomic_DNA"/>
</dbReference>
<sequence length="144" mass="15636">MAASLLSKTKPLLHAIQRRGYAAASHGSVAAGFGRGGSRNAMVEERVAKAMKEESGLGAPSSAWAPDPRTGYYRPANRADEIDPVGLREMLLNHKAKLCKLFSVKLRVTVVVVKTNEKGLKTLSFNDKDKIKGKVNSTRIDFLV</sequence>
<gene>
    <name evidence="1" type="ORF">DVH24_041383</name>
</gene>
<dbReference type="AlphaFoldDB" id="A0A498I9W2"/>
<dbReference type="GO" id="GO:0005739">
    <property type="term" value="C:mitochondrion"/>
    <property type="evidence" value="ECO:0007669"/>
    <property type="project" value="TreeGrafter"/>
</dbReference>
<protein>
    <submittedName>
        <fullName evidence="1">Uncharacterized protein</fullName>
    </submittedName>
</protein>
<proteinExistence type="predicted"/>
<keyword evidence="2" id="KW-1185">Reference proteome</keyword>
<dbReference type="Pfam" id="PF03242">
    <property type="entry name" value="LEA_3a"/>
    <property type="match status" value="1"/>
</dbReference>
<dbReference type="Proteomes" id="UP000290289">
    <property type="component" value="Chromosome 13"/>
</dbReference>
<evidence type="ECO:0000313" key="2">
    <source>
        <dbReference type="Proteomes" id="UP000290289"/>
    </source>
</evidence>
<dbReference type="PANTHER" id="PTHR33509:SF34">
    <property type="entry name" value="LATE EMBRYOGENIS ABUNDANT PROTEIN 41"/>
    <property type="match status" value="1"/>
</dbReference>
<organism evidence="1 2">
    <name type="scientific">Malus domestica</name>
    <name type="common">Apple</name>
    <name type="synonym">Pyrus malus</name>
    <dbReference type="NCBI Taxonomy" id="3750"/>
    <lineage>
        <taxon>Eukaryota</taxon>
        <taxon>Viridiplantae</taxon>
        <taxon>Streptophyta</taxon>
        <taxon>Embryophyta</taxon>
        <taxon>Tracheophyta</taxon>
        <taxon>Spermatophyta</taxon>
        <taxon>Magnoliopsida</taxon>
        <taxon>eudicotyledons</taxon>
        <taxon>Gunneridae</taxon>
        <taxon>Pentapetalae</taxon>
        <taxon>rosids</taxon>
        <taxon>fabids</taxon>
        <taxon>Rosales</taxon>
        <taxon>Rosaceae</taxon>
        <taxon>Amygdaloideae</taxon>
        <taxon>Maleae</taxon>
        <taxon>Malus</taxon>
    </lineage>
</organism>
<accession>A0A498I9W2</accession>
<comment type="caution">
    <text evidence="1">The sequence shown here is derived from an EMBL/GenBank/DDBJ whole genome shotgun (WGS) entry which is preliminary data.</text>
</comment>
<dbReference type="InterPro" id="IPR004926">
    <property type="entry name" value="LEA_3a"/>
</dbReference>